<sequence>MSIFLIALFFILMFLGIPVAVSLGFSSVLTLALFSDIPLTLISQSMFSSMNSFIMVAVPLFILAGNIMDKGGVGDKIFNFANSMVGWMPGGLGHVNIVTSLIFAGMSGSSVADVAGLGVLEMSAMEKRGYDKEYSAAITVATSTLATMIPPSILMIVAASVANVSVGKALVGGVIPGIMIAVVFMVYNHLYCKKHKIGDKSKFSLEIFFKSLFVSIPAMLVPVIILIGMFTGIVTPTEAAAIAVVYSTIISLTIYKGLTLKNIPRLLINTTKTTGTILFIAVTAKSANWIFEFDGLPAKIATSITSLTSNPILIMLVVLAFLVIVGMIMDATAAIYIVVPILLPAVTSVGVDPLFFVVFLVLSLALGLITPPVGVCLYAATSVTGLRLEQIVPKLIPWIVILILSLVILAIFPVIITGPLNLLFSI</sequence>
<dbReference type="RefSeq" id="WP_023385483.1">
    <property type="nucleotide sequence ID" value="NZ_AXUN02000003.1"/>
</dbReference>
<dbReference type="PATRIC" id="fig|994573.3.peg.59"/>
<dbReference type="eggNOG" id="COG1593">
    <property type="taxonomic scope" value="Bacteria"/>
</dbReference>
<dbReference type="InterPro" id="IPR010656">
    <property type="entry name" value="DctM"/>
</dbReference>
<dbReference type="PANTHER" id="PTHR33362">
    <property type="entry name" value="SIALIC ACID TRAP TRANSPORTER PERMEASE PROTEIN SIAT-RELATED"/>
    <property type="match status" value="1"/>
</dbReference>
<evidence type="ECO:0000256" key="3">
    <source>
        <dbReference type="ARBA" id="ARBA00022519"/>
    </source>
</evidence>
<dbReference type="GO" id="GO:0005886">
    <property type="term" value="C:plasma membrane"/>
    <property type="evidence" value="ECO:0007669"/>
    <property type="project" value="UniProtKB-SubCell"/>
</dbReference>
<dbReference type="GO" id="GO:0022857">
    <property type="term" value="F:transmembrane transporter activity"/>
    <property type="evidence" value="ECO:0007669"/>
    <property type="project" value="TreeGrafter"/>
</dbReference>
<dbReference type="OrthoDB" id="9772674at2"/>
<keyword evidence="6 7" id="KW-0472">Membrane</keyword>
<keyword evidence="4 7" id="KW-0812">Transmembrane</keyword>
<gene>
    <name evidence="9" type="ORF">T472_0200300</name>
</gene>
<dbReference type="AlphaFoldDB" id="V7ICJ9"/>
<dbReference type="Pfam" id="PF06808">
    <property type="entry name" value="DctM"/>
    <property type="match status" value="1"/>
</dbReference>
<feature type="transmembrane region" description="Helical" evidence="7">
    <location>
        <begin position="169"/>
        <end position="191"/>
    </location>
</feature>
<feature type="transmembrane region" description="Helical" evidence="7">
    <location>
        <begin position="239"/>
        <end position="258"/>
    </location>
</feature>
<feature type="transmembrane region" description="Helical" evidence="7">
    <location>
        <begin position="77"/>
        <end position="95"/>
    </location>
</feature>
<proteinExistence type="predicted"/>
<dbReference type="InterPro" id="IPR004681">
    <property type="entry name" value="TRAP_DctM"/>
</dbReference>
<feature type="transmembrane region" description="Helical" evidence="7">
    <location>
        <begin position="212"/>
        <end position="233"/>
    </location>
</feature>
<evidence type="ECO:0000256" key="4">
    <source>
        <dbReference type="ARBA" id="ARBA00022692"/>
    </source>
</evidence>
<evidence type="ECO:0000256" key="5">
    <source>
        <dbReference type="ARBA" id="ARBA00022989"/>
    </source>
</evidence>
<feature type="transmembrane region" description="Helical" evidence="7">
    <location>
        <begin position="134"/>
        <end position="157"/>
    </location>
</feature>
<evidence type="ECO:0000256" key="2">
    <source>
        <dbReference type="ARBA" id="ARBA00022475"/>
    </source>
</evidence>
<name>V7ICJ9_9CLOT</name>
<evidence type="ECO:0000313" key="9">
    <source>
        <dbReference type="EMBL" id="ETA82582.1"/>
    </source>
</evidence>
<organism evidence="9 10">
    <name type="scientific">Youngiibacter fragilis 232.1</name>
    <dbReference type="NCBI Taxonomy" id="994573"/>
    <lineage>
        <taxon>Bacteria</taxon>
        <taxon>Bacillati</taxon>
        <taxon>Bacillota</taxon>
        <taxon>Clostridia</taxon>
        <taxon>Eubacteriales</taxon>
        <taxon>Clostridiaceae</taxon>
        <taxon>Youngiibacter</taxon>
    </lineage>
</organism>
<dbReference type="NCBIfam" id="TIGR00786">
    <property type="entry name" value="dctM"/>
    <property type="match status" value="1"/>
</dbReference>
<keyword evidence="5 7" id="KW-1133">Transmembrane helix</keyword>
<dbReference type="EMBL" id="AXUN02000003">
    <property type="protein sequence ID" value="ETA82582.1"/>
    <property type="molecule type" value="Genomic_DNA"/>
</dbReference>
<reference evidence="9 10" key="1">
    <citation type="journal article" date="2014" name="Genome Announc.">
        <title>Genome Sequence of Youngiibacter fragilis, the Type Strain of the Genus Youngiibacter.</title>
        <authorList>
            <person name="Wawrik C.B."/>
            <person name="Callaghan A.V."/>
            <person name="Stamps B.W."/>
            <person name="Wawrik B."/>
        </authorList>
    </citation>
    <scope>NUCLEOTIDE SEQUENCE [LARGE SCALE GENOMIC DNA]</scope>
    <source>
        <strain evidence="9 10">232.1</strain>
    </source>
</reference>
<feature type="transmembrane region" description="Helical" evidence="7">
    <location>
        <begin position="354"/>
        <end position="383"/>
    </location>
</feature>
<accession>V7ICJ9</accession>
<dbReference type="STRING" id="994573.T472_0200300"/>
<protein>
    <submittedName>
        <fullName evidence="9">ABC transporter permease</fullName>
    </submittedName>
</protein>
<evidence type="ECO:0000256" key="6">
    <source>
        <dbReference type="ARBA" id="ARBA00023136"/>
    </source>
</evidence>
<feature type="transmembrane region" description="Helical" evidence="7">
    <location>
        <begin position="312"/>
        <end position="342"/>
    </location>
</feature>
<dbReference type="Proteomes" id="UP000017747">
    <property type="component" value="Unassembled WGS sequence"/>
</dbReference>
<evidence type="ECO:0000313" key="10">
    <source>
        <dbReference type="Proteomes" id="UP000017747"/>
    </source>
</evidence>
<evidence type="ECO:0000256" key="7">
    <source>
        <dbReference type="SAM" id="Phobius"/>
    </source>
</evidence>
<keyword evidence="2" id="KW-1003">Cell membrane</keyword>
<evidence type="ECO:0000259" key="8">
    <source>
        <dbReference type="Pfam" id="PF06808"/>
    </source>
</evidence>
<keyword evidence="10" id="KW-1185">Reference proteome</keyword>
<feature type="transmembrane region" description="Helical" evidence="7">
    <location>
        <begin position="46"/>
        <end position="65"/>
    </location>
</feature>
<dbReference type="PIRSF" id="PIRSF006066">
    <property type="entry name" value="HI0050"/>
    <property type="match status" value="1"/>
</dbReference>
<comment type="caution">
    <text evidence="9">The sequence shown here is derived from an EMBL/GenBank/DDBJ whole genome shotgun (WGS) entry which is preliminary data.</text>
</comment>
<keyword evidence="3" id="KW-0997">Cell inner membrane</keyword>
<feature type="domain" description="TRAP C4-dicarboxylate transport system permease DctM subunit" evidence="8">
    <location>
        <begin position="7"/>
        <end position="414"/>
    </location>
</feature>
<comment type="subcellular location">
    <subcellularLocation>
        <location evidence="1">Cell inner membrane</location>
        <topology evidence="1">Multi-pass membrane protein</topology>
    </subcellularLocation>
</comment>
<evidence type="ECO:0000256" key="1">
    <source>
        <dbReference type="ARBA" id="ARBA00004429"/>
    </source>
</evidence>
<feature type="transmembrane region" description="Helical" evidence="7">
    <location>
        <begin position="395"/>
        <end position="416"/>
    </location>
</feature>